<dbReference type="PANTHER" id="PTHR33392:SF6">
    <property type="entry name" value="POLYISOPRENYL-TEICHOIC ACID--PEPTIDOGLYCAN TEICHOIC ACID TRANSFERASE TAGU"/>
    <property type="match status" value="1"/>
</dbReference>
<feature type="domain" description="Cell envelope-related transcriptional attenuator" evidence="2">
    <location>
        <begin position="71"/>
        <end position="212"/>
    </location>
</feature>
<name>A0A1I2K2A8_9ACTN</name>
<dbReference type="InterPro" id="IPR004474">
    <property type="entry name" value="LytR_CpsA_psr"/>
</dbReference>
<dbReference type="InterPro" id="IPR050922">
    <property type="entry name" value="LytR/CpsA/Psr_CW_biosynth"/>
</dbReference>
<dbReference type="NCBIfam" id="TIGR00350">
    <property type="entry name" value="lytR_cpsA_psr"/>
    <property type="match status" value="1"/>
</dbReference>
<dbReference type="AlphaFoldDB" id="A0A1I2K2A8"/>
<dbReference type="STRING" id="1798228.SAMN05216574_11944"/>
<gene>
    <name evidence="3" type="ORF">SAMN05216574_11944</name>
</gene>
<sequence>MLVLLGLGAGWYVTNRYAGNLERTDAFGGLDEAARPAAPTEAASGAAPLTFLVVGSDTRAEVAPGELPDGRSDVMMLVRVTGERRHAQVVSLPRDSWVSVPGVGMAKLNAAYAYGGPGLLIETVETLTGVRIDHYAAIDFAGFVQMTDALGGVDVEVAETTTSGPYTYTAGANHLDGQEALQYVRQRHGLPGGDFDRVQRQQQYLRSVFTSLSQQNVLRDMGALDSFLLALTDAMVVDETLSASALLDLTYEFRSLRPDGLTFLTAPVAGTGREGAQSVVYLQQDRAEELWGYLRNDSLQAHAAEFGLDTLPAVPN</sequence>
<dbReference type="Gene3D" id="3.40.630.190">
    <property type="entry name" value="LCP protein"/>
    <property type="match status" value="1"/>
</dbReference>
<accession>A0A1I2K2A8</accession>
<evidence type="ECO:0000259" key="2">
    <source>
        <dbReference type="Pfam" id="PF03816"/>
    </source>
</evidence>
<evidence type="ECO:0000313" key="4">
    <source>
        <dbReference type="Proteomes" id="UP000198589"/>
    </source>
</evidence>
<comment type="similarity">
    <text evidence="1">Belongs to the LytR/CpsA/Psr (LCP) family.</text>
</comment>
<dbReference type="Proteomes" id="UP000198589">
    <property type="component" value="Unassembled WGS sequence"/>
</dbReference>
<keyword evidence="4" id="KW-1185">Reference proteome</keyword>
<evidence type="ECO:0000313" key="3">
    <source>
        <dbReference type="EMBL" id="SFF61365.1"/>
    </source>
</evidence>
<proteinExistence type="inferred from homology"/>
<dbReference type="PANTHER" id="PTHR33392">
    <property type="entry name" value="POLYISOPRENYL-TEICHOIC ACID--PEPTIDOGLYCAN TEICHOIC ACID TRANSFERASE TAGU"/>
    <property type="match status" value="1"/>
</dbReference>
<dbReference type="EMBL" id="FOND01000019">
    <property type="protein sequence ID" value="SFF61365.1"/>
    <property type="molecule type" value="Genomic_DNA"/>
</dbReference>
<evidence type="ECO:0000256" key="1">
    <source>
        <dbReference type="ARBA" id="ARBA00006068"/>
    </source>
</evidence>
<dbReference type="Pfam" id="PF03816">
    <property type="entry name" value="LytR_cpsA_psr"/>
    <property type="match status" value="1"/>
</dbReference>
<organism evidence="3 4">
    <name type="scientific">Blastococcus tunisiensis</name>
    <dbReference type="NCBI Taxonomy" id="1798228"/>
    <lineage>
        <taxon>Bacteria</taxon>
        <taxon>Bacillati</taxon>
        <taxon>Actinomycetota</taxon>
        <taxon>Actinomycetes</taxon>
        <taxon>Geodermatophilales</taxon>
        <taxon>Geodermatophilaceae</taxon>
        <taxon>Blastococcus</taxon>
    </lineage>
</organism>
<protein>
    <submittedName>
        <fullName evidence="3">Cell envelope-related function transcriptional attenuator common domain-containing protein</fullName>
    </submittedName>
</protein>
<reference evidence="4" key="1">
    <citation type="submission" date="2016-10" db="EMBL/GenBank/DDBJ databases">
        <authorList>
            <person name="Varghese N."/>
            <person name="Submissions S."/>
        </authorList>
    </citation>
    <scope>NUCLEOTIDE SEQUENCE [LARGE SCALE GENOMIC DNA]</scope>
    <source>
        <strain evidence="4">DSM 46838</strain>
    </source>
</reference>